<dbReference type="InterPro" id="IPR035985">
    <property type="entry name" value="Ubiquitin-activating_enz"/>
</dbReference>
<keyword evidence="3" id="KW-1185">Reference proteome</keyword>
<name>A0A5C7AGH5_9FLAO</name>
<reference evidence="2 3" key="1">
    <citation type="submission" date="2019-08" db="EMBL/GenBank/DDBJ databases">
        <title>Genome sequence of Gelidibacter salicanalis IC162T.</title>
        <authorList>
            <person name="Bowman J.P."/>
        </authorList>
    </citation>
    <scope>NUCLEOTIDE SEQUENCE [LARGE SCALE GENOMIC DNA]</scope>
    <source>
        <strain evidence="2 3">IC162</strain>
    </source>
</reference>
<dbReference type="RefSeq" id="WP_146893303.1">
    <property type="nucleotide sequence ID" value="NZ_VORX01000004.1"/>
</dbReference>
<organism evidence="2 3">
    <name type="scientific">Gelidibacter salicanalis</name>
    <dbReference type="NCBI Taxonomy" id="291193"/>
    <lineage>
        <taxon>Bacteria</taxon>
        <taxon>Pseudomonadati</taxon>
        <taxon>Bacteroidota</taxon>
        <taxon>Flavobacteriia</taxon>
        <taxon>Flavobacteriales</taxon>
        <taxon>Flavobacteriaceae</taxon>
        <taxon>Gelidibacter</taxon>
    </lineage>
</organism>
<comment type="caution">
    <text evidence="2">The sequence shown here is derived from an EMBL/GenBank/DDBJ whole genome shotgun (WGS) entry which is preliminary data.</text>
</comment>
<accession>A0A5C7AGH5</accession>
<evidence type="ECO:0000313" key="2">
    <source>
        <dbReference type="EMBL" id="TXE07906.1"/>
    </source>
</evidence>
<evidence type="ECO:0000259" key="1">
    <source>
        <dbReference type="Pfam" id="PF14461"/>
    </source>
</evidence>
<dbReference type="SUPFAM" id="SSF69572">
    <property type="entry name" value="Activating enzymes of the ubiquitin-like proteins"/>
    <property type="match status" value="1"/>
</dbReference>
<sequence>MSVDEVYKIVSKTEDARIVSFKDIEANISLKKYDQVISIDTELSLKEGLTMIQLYIAFKEPLSVNLPKVYIDEKCYDKLKYIPHVNQDLSICIIDESENYSFKIDDLPRITLDLIIRAKAILRDKDDGGYCVDEFGREFSAYWDISYNEKTEVQEIGLSLIDFDNFKNIKAVKLLNKFGRYQYVVYNLDNEFRLFENYLKLKGVNFEEISVFISEYSNVIPPFRINYKESLSYLKDINDFKLKVNKFSSKEFLVVFKGIYKELFGWTYLSIGQKIKGFRQMSNWQYLNSNISSVKTVSRISFSNISPNRLDERTSGEVIKRELSVAIIGLGSVGSNLLHFLMRYPFSKYFLIDPDILKVENVFRNNFGFNFIAGFKTKISEYNILSKNPFTEVQTKEKDICNILKIDPVILENYDLRFIVLGIARIEKYILQHLISIGSTKPIILLWVEPYLASGQLVYVKPEDFQKGIELVEDYAYHVIERGQNLLKKEGSCQTGYMPYSDMNLTLFLSSVNPFLHELLVQNITMSSKVFSWIGDINYIDSLQIQVSDSYSKSDSFKLIEHEI</sequence>
<proteinExistence type="predicted"/>
<dbReference type="Pfam" id="PF14461">
    <property type="entry name" value="Prok-E2_B"/>
    <property type="match status" value="1"/>
</dbReference>
<gene>
    <name evidence="2" type="ORF">ES711_10780</name>
</gene>
<dbReference type="AlphaFoldDB" id="A0A5C7AGH5"/>
<dbReference type="EMBL" id="VORX01000004">
    <property type="protein sequence ID" value="TXE07906.1"/>
    <property type="molecule type" value="Genomic_DNA"/>
</dbReference>
<dbReference type="GO" id="GO:0008641">
    <property type="term" value="F:ubiquitin-like modifier activating enzyme activity"/>
    <property type="evidence" value="ECO:0007669"/>
    <property type="project" value="InterPro"/>
</dbReference>
<dbReference type="OrthoDB" id="9804286at2"/>
<dbReference type="Gene3D" id="3.40.50.720">
    <property type="entry name" value="NAD(P)-binding Rossmann-like Domain"/>
    <property type="match status" value="1"/>
</dbReference>
<protein>
    <recommendedName>
        <fullName evidence="1">Prokaryotic E2 family B domain-containing protein</fullName>
    </recommendedName>
</protein>
<feature type="domain" description="Prokaryotic E2 family B" evidence="1">
    <location>
        <begin position="35"/>
        <end position="149"/>
    </location>
</feature>
<dbReference type="Proteomes" id="UP000321734">
    <property type="component" value="Unassembled WGS sequence"/>
</dbReference>
<evidence type="ECO:0000313" key="3">
    <source>
        <dbReference type="Proteomes" id="UP000321734"/>
    </source>
</evidence>
<dbReference type="InterPro" id="IPR032701">
    <property type="entry name" value="Prok-E2_B_dom"/>
</dbReference>